<feature type="transmembrane region" description="Helical" evidence="2">
    <location>
        <begin position="16"/>
        <end position="36"/>
    </location>
</feature>
<dbReference type="Gene3D" id="3.10.580.10">
    <property type="entry name" value="CBS-domain"/>
    <property type="match status" value="2"/>
</dbReference>
<gene>
    <name evidence="4" type="ORF">SAMN05216255_1923</name>
</gene>
<evidence type="ECO:0000259" key="3">
    <source>
        <dbReference type="PROSITE" id="PS51371"/>
    </source>
</evidence>
<keyword evidence="2" id="KW-0812">Transmembrane</keyword>
<evidence type="ECO:0000256" key="2">
    <source>
        <dbReference type="SAM" id="Phobius"/>
    </source>
</evidence>
<dbReference type="PANTHER" id="PTHR33741">
    <property type="entry name" value="TRANSMEMBRANE PROTEIN DDB_G0269096-RELATED"/>
    <property type="match status" value="1"/>
</dbReference>
<feature type="transmembrane region" description="Helical" evidence="2">
    <location>
        <begin position="94"/>
        <end position="115"/>
    </location>
</feature>
<feature type="domain" description="CBS" evidence="3">
    <location>
        <begin position="298"/>
        <end position="355"/>
    </location>
</feature>
<organism evidence="4 5">
    <name type="scientific">Pseudomonas segetis</name>
    <dbReference type="NCBI Taxonomy" id="298908"/>
    <lineage>
        <taxon>Bacteria</taxon>
        <taxon>Pseudomonadati</taxon>
        <taxon>Pseudomonadota</taxon>
        <taxon>Gammaproteobacteria</taxon>
        <taxon>Pseudomonadales</taxon>
        <taxon>Pseudomonadaceae</taxon>
        <taxon>Pseudomonas</taxon>
    </lineage>
</organism>
<reference evidence="5" key="1">
    <citation type="submission" date="2017-06" db="EMBL/GenBank/DDBJ databases">
        <authorList>
            <person name="Varghese N."/>
            <person name="Submissions S."/>
        </authorList>
    </citation>
    <scope>NUCLEOTIDE SEQUENCE [LARGE SCALE GENOMIC DNA]</scope>
    <source>
        <strain evidence="5">CIP 108523</strain>
    </source>
</reference>
<dbReference type="InterPro" id="IPR000644">
    <property type="entry name" value="CBS_dom"/>
</dbReference>
<dbReference type="InterPro" id="IPR058581">
    <property type="entry name" value="TM_HPP"/>
</dbReference>
<keyword evidence="5" id="KW-1185">Reference proteome</keyword>
<keyword evidence="2" id="KW-1133">Transmembrane helix</keyword>
<keyword evidence="1" id="KW-0129">CBS domain</keyword>
<dbReference type="EMBL" id="FZOG01000002">
    <property type="protein sequence ID" value="SNS24125.1"/>
    <property type="molecule type" value="Genomic_DNA"/>
</dbReference>
<protein>
    <submittedName>
        <fullName evidence="4">CBS domain-containing membrane protein</fullName>
    </submittedName>
</protein>
<sequence>MWLRSFWPAPMAISKSQQAVSCLGAFCGLSFTAWFCHSVLGQASLWLIAPMGASAVLLFAVPSSPLAQPWSILGGCIVSALVGVSCARWLGHAGWVAGLAGGLAIGVMFALRCLHPPGGAVALSAVLAGEPVARLGYHFVVFPVAINAAMMLLIALLFNNLLKRRYPHRPADHHNPHKTADAVPRDRVGFTPDDLDAVLNARGELLDIARDDLEEILRQTEERAYRRRFGEIRCGDIMSTDVLSVSPQTPVSEAWTLLLEHRLNALPVVNQNRQLQGMLNLHDLLATADAHGECEHIMQRNVLTCKGEWPVSYLLESLGSSPEHRMPVLGEDKVLLGIVTQTDLVAALYRTALETRG</sequence>
<feature type="domain" description="CBS" evidence="3">
    <location>
        <begin position="238"/>
        <end position="295"/>
    </location>
</feature>
<dbReference type="RefSeq" id="WP_089359584.1">
    <property type="nucleotide sequence ID" value="NZ_FZOG01000002.1"/>
</dbReference>
<dbReference type="PROSITE" id="PS51371">
    <property type="entry name" value="CBS"/>
    <property type="match status" value="2"/>
</dbReference>
<dbReference type="AlphaFoldDB" id="A0A239CV97"/>
<feature type="transmembrane region" description="Helical" evidence="2">
    <location>
        <begin position="67"/>
        <end position="87"/>
    </location>
</feature>
<dbReference type="InterPro" id="IPR007065">
    <property type="entry name" value="HPP"/>
</dbReference>
<proteinExistence type="predicted"/>
<keyword evidence="2" id="KW-0472">Membrane</keyword>
<dbReference type="Proteomes" id="UP000242915">
    <property type="component" value="Unassembled WGS sequence"/>
</dbReference>
<name>A0A239CV97_9PSED</name>
<dbReference type="SUPFAM" id="SSF54631">
    <property type="entry name" value="CBS-domain pair"/>
    <property type="match status" value="1"/>
</dbReference>
<dbReference type="InterPro" id="IPR046342">
    <property type="entry name" value="CBS_dom_sf"/>
</dbReference>
<evidence type="ECO:0000256" key="1">
    <source>
        <dbReference type="PROSITE-ProRule" id="PRU00703"/>
    </source>
</evidence>
<accession>A0A239CV97</accession>
<evidence type="ECO:0000313" key="5">
    <source>
        <dbReference type="Proteomes" id="UP000242915"/>
    </source>
</evidence>
<dbReference type="Pfam" id="PF00571">
    <property type="entry name" value="CBS"/>
    <property type="match status" value="2"/>
</dbReference>
<dbReference type="Pfam" id="PF04982">
    <property type="entry name" value="TM_HPP"/>
    <property type="match status" value="1"/>
</dbReference>
<dbReference type="PANTHER" id="PTHR33741:SF5">
    <property type="entry name" value="TRANSMEMBRANE PROTEIN DDB_G0269096-RELATED"/>
    <property type="match status" value="1"/>
</dbReference>
<dbReference type="SMART" id="SM00116">
    <property type="entry name" value="CBS"/>
    <property type="match status" value="2"/>
</dbReference>
<feature type="transmembrane region" description="Helical" evidence="2">
    <location>
        <begin position="135"/>
        <end position="158"/>
    </location>
</feature>
<evidence type="ECO:0000313" key="4">
    <source>
        <dbReference type="EMBL" id="SNS24125.1"/>
    </source>
</evidence>